<feature type="compositionally biased region" description="Polar residues" evidence="3">
    <location>
        <begin position="334"/>
        <end position="346"/>
    </location>
</feature>
<evidence type="ECO:0000313" key="6">
    <source>
        <dbReference type="Proteomes" id="UP000799537"/>
    </source>
</evidence>
<sequence>MVDAQGTVLVPSHIIDHWLPGVRRQHRPARYQAHDLASFGMVSPNQMPRGVQGPQRSQGGQASISTSSMAASSAQPHSTGFTSSPSPSSAHRESLRFAHNISSNSNANVSLVPGGGQHQQAGGPSHDQIGSLAITGTNNTYRNATAAAPTSAHAYSPSADSLWVPQDYSHSSGSAGLAFDNNGGSAYPADDISWLQTEQPGLVYEQSSQHQPLPPRPRNPSTPAIRVTTDFAGAQDFSQPQDATFSASSANSSLPPHEYHAYNNFSSGHLSPQRPHFMPQVQDSENMQTPVSPVSPQHSPHDTSMAEPGSRKRSHSEMSHQDVAAIANAAAHSRSGSIVSATSPNEPSDEFYPKRQNTRAFKRGDPPMNEEHKFICDFSEECRGQTFDRKCEWSKHMDKHDRPYRCPHPSCAKLQGFTYSGGLLRHEREVHGKHGGPKAQLMCPYTDCKRHSGKGFTRKENLNEHLRRVHATREQDSQNPSLRRDATDITLGLDEGETPASRLSETGDQDELVTSPMLGKRKRESLCGLETDSIDDLENMRQEVKRLRAEAEQKDERIRQMEEAATKNEERTRQLEALVNMRQLQQAPNEG</sequence>
<accession>A0A6A6D1B1</accession>
<dbReference type="SMART" id="SM00355">
    <property type="entry name" value="ZnF_C2H2"/>
    <property type="match status" value="3"/>
</dbReference>
<dbReference type="EMBL" id="ML993580">
    <property type="protein sequence ID" value="KAF2172965.1"/>
    <property type="molecule type" value="Genomic_DNA"/>
</dbReference>
<keyword evidence="1" id="KW-0863">Zinc-finger</keyword>
<keyword evidence="2" id="KW-0175">Coiled coil</keyword>
<dbReference type="PROSITE" id="PS50157">
    <property type="entry name" value="ZINC_FINGER_C2H2_2"/>
    <property type="match status" value="1"/>
</dbReference>
<keyword evidence="1" id="KW-0862">Zinc</keyword>
<dbReference type="GeneID" id="54557094"/>
<evidence type="ECO:0000259" key="4">
    <source>
        <dbReference type="PROSITE" id="PS50157"/>
    </source>
</evidence>
<evidence type="ECO:0000256" key="2">
    <source>
        <dbReference type="SAM" id="Coils"/>
    </source>
</evidence>
<feature type="region of interest" description="Disordered" evidence="3">
    <location>
        <begin position="204"/>
        <end position="224"/>
    </location>
</feature>
<dbReference type="Proteomes" id="UP000799537">
    <property type="component" value="Unassembled WGS sequence"/>
</dbReference>
<keyword evidence="6" id="KW-1185">Reference proteome</keyword>
<feature type="region of interest" description="Disordered" evidence="3">
    <location>
        <begin position="470"/>
        <end position="508"/>
    </location>
</feature>
<keyword evidence="1" id="KW-0479">Metal-binding</keyword>
<dbReference type="RefSeq" id="XP_033673854.1">
    <property type="nucleotide sequence ID" value="XM_033803822.1"/>
</dbReference>
<feature type="compositionally biased region" description="Basic and acidic residues" evidence="3">
    <location>
        <begin position="470"/>
        <end position="487"/>
    </location>
</feature>
<evidence type="ECO:0000313" key="5">
    <source>
        <dbReference type="EMBL" id="KAF2172965.1"/>
    </source>
</evidence>
<feature type="compositionally biased region" description="Low complexity" evidence="3">
    <location>
        <begin position="62"/>
        <end position="74"/>
    </location>
</feature>
<reference evidence="5" key="1">
    <citation type="journal article" date="2020" name="Stud. Mycol.">
        <title>101 Dothideomycetes genomes: a test case for predicting lifestyles and emergence of pathogens.</title>
        <authorList>
            <person name="Haridas S."/>
            <person name="Albert R."/>
            <person name="Binder M."/>
            <person name="Bloem J."/>
            <person name="Labutti K."/>
            <person name="Salamov A."/>
            <person name="Andreopoulos B."/>
            <person name="Baker S."/>
            <person name="Barry K."/>
            <person name="Bills G."/>
            <person name="Bluhm B."/>
            <person name="Cannon C."/>
            <person name="Castanera R."/>
            <person name="Culley D."/>
            <person name="Daum C."/>
            <person name="Ezra D."/>
            <person name="Gonzalez J."/>
            <person name="Henrissat B."/>
            <person name="Kuo A."/>
            <person name="Liang C."/>
            <person name="Lipzen A."/>
            <person name="Lutzoni F."/>
            <person name="Magnuson J."/>
            <person name="Mondo S."/>
            <person name="Nolan M."/>
            <person name="Ohm R."/>
            <person name="Pangilinan J."/>
            <person name="Park H.-J."/>
            <person name="Ramirez L."/>
            <person name="Alfaro M."/>
            <person name="Sun H."/>
            <person name="Tritt A."/>
            <person name="Yoshinaga Y."/>
            <person name="Zwiers L.-H."/>
            <person name="Turgeon B."/>
            <person name="Goodwin S."/>
            <person name="Spatafora J."/>
            <person name="Crous P."/>
            <person name="Grigoriev I."/>
        </authorList>
    </citation>
    <scope>NUCLEOTIDE SEQUENCE</scope>
    <source>
        <strain evidence="5">ATCC 36951</strain>
    </source>
</reference>
<feature type="region of interest" description="Disordered" evidence="3">
    <location>
        <begin position="258"/>
        <end position="366"/>
    </location>
</feature>
<feature type="region of interest" description="Disordered" evidence="3">
    <location>
        <begin position="41"/>
        <end position="93"/>
    </location>
</feature>
<feature type="domain" description="C2H2-type" evidence="4">
    <location>
        <begin position="446"/>
        <end position="475"/>
    </location>
</feature>
<gene>
    <name evidence="5" type="ORF">M409DRAFT_16916</name>
</gene>
<dbReference type="InterPro" id="IPR013087">
    <property type="entry name" value="Znf_C2H2_type"/>
</dbReference>
<dbReference type="Pfam" id="PF26177">
    <property type="entry name" value="zf_C2H2_17_1st"/>
    <property type="match status" value="1"/>
</dbReference>
<evidence type="ECO:0000256" key="3">
    <source>
        <dbReference type="SAM" id="MobiDB-lite"/>
    </source>
</evidence>
<proteinExistence type="predicted"/>
<name>A0A6A6D1B1_ZASCE</name>
<organism evidence="5 6">
    <name type="scientific">Zasmidium cellare ATCC 36951</name>
    <dbReference type="NCBI Taxonomy" id="1080233"/>
    <lineage>
        <taxon>Eukaryota</taxon>
        <taxon>Fungi</taxon>
        <taxon>Dikarya</taxon>
        <taxon>Ascomycota</taxon>
        <taxon>Pezizomycotina</taxon>
        <taxon>Dothideomycetes</taxon>
        <taxon>Dothideomycetidae</taxon>
        <taxon>Mycosphaerellales</taxon>
        <taxon>Mycosphaerellaceae</taxon>
        <taxon>Zasmidium</taxon>
    </lineage>
</organism>
<dbReference type="InterPro" id="IPR059009">
    <property type="entry name" value="Znf_C2H2_17_1st"/>
</dbReference>
<dbReference type="OrthoDB" id="5305647at2759"/>
<evidence type="ECO:0000256" key="1">
    <source>
        <dbReference type="PROSITE-ProRule" id="PRU00042"/>
    </source>
</evidence>
<protein>
    <recommendedName>
        <fullName evidence="4">C2H2-type domain-containing protein</fullName>
    </recommendedName>
</protein>
<dbReference type="GO" id="GO:0008270">
    <property type="term" value="F:zinc ion binding"/>
    <property type="evidence" value="ECO:0007669"/>
    <property type="project" value="UniProtKB-KW"/>
</dbReference>
<feature type="region of interest" description="Disordered" evidence="3">
    <location>
        <begin position="106"/>
        <end position="132"/>
    </location>
</feature>
<dbReference type="AlphaFoldDB" id="A0A6A6D1B1"/>
<dbReference type="InterPro" id="IPR059095">
    <property type="entry name" value="Znf_C2H2_17_2nd"/>
</dbReference>
<dbReference type="Gene3D" id="3.30.160.60">
    <property type="entry name" value="Classic Zinc Finger"/>
    <property type="match status" value="2"/>
</dbReference>
<dbReference type="Pfam" id="PF26176">
    <property type="entry name" value="zf_C2H2_17_2"/>
    <property type="match status" value="1"/>
</dbReference>
<feature type="coiled-coil region" evidence="2">
    <location>
        <begin position="530"/>
        <end position="581"/>
    </location>
</feature>